<dbReference type="RefSeq" id="WP_027708090.1">
    <property type="nucleotide sequence ID" value="NZ_JAEVHG010000002.1"/>
</dbReference>
<dbReference type="Pfam" id="PF10719">
    <property type="entry name" value="ComFB"/>
    <property type="match status" value="1"/>
</dbReference>
<reference evidence="1 2" key="1">
    <citation type="submission" date="2017-04" db="EMBL/GenBank/DDBJ databases">
        <title>Draft genome sequence of Zooshikella ganghwensis VG4 isolated from Red Sea sediments.</title>
        <authorList>
            <person name="Rehman Z."/>
            <person name="Alam I."/>
            <person name="Kamau A."/>
            <person name="Bajic V."/>
            <person name="Leiknes T."/>
        </authorList>
    </citation>
    <scope>NUCLEOTIDE SEQUENCE [LARGE SCALE GENOMIC DNA]</scope>
    <source>
        <strain evidence="1 2">VG4</strain>
    </source>
</reference>
<dbReference type="InterPro" id="IPR019657">
    <property type="entry name" value="ComFB"/>
</dbReference>
<accession>A0A4V1IN94</accession>
<dbReference type="AlphaFoldDB" id="A0A4V1IN94"/>
<evidence type="ECO:0000313" key="2">
    <source>
        <dbReference type="Proteomes" id="UP000257039"/>
    </source>
</evidence>
<name>A0A4V1IN94_9GAMM</name>
<keyword evidence="2" id="KW-1185">Reference proteome</keyword>
<dbReference type="EMBL" id="NDXW01000001">
    <property type="protein sequence ID" value="RDH42941.1"/>
    <property type="molecule type" value="Genomic_DNA"/>
</dbReference>
<dbReference type="Proteomes" id="UP000257039">
    <property type="component" value="Unassembled WGS sequence"/>
</dbReference>
<organism evidence="1 2">
    <name type="scientific">Zooshikella ganghwensis</name>
    <dbReference type="NCBI Taxonomy" id="202772"/>
    <lineage>
        <taxon>Bacteria</taxon>
        <taxon>Pseudomonadati</taxon>
        <taxon>Pseudomonadota</taxon>
        <taxon>Gammaproteobacteria</taxon>
        <taxon>Oceanospirillales</taxon>
        <taxon>Zooshikellaceae</taxon>
        <taxon>Zooshikella</taxon>
    </lineage>
</organism>
<evidence type="ECO:0000313" key="1">
    <source>
        <dbReference type="EMBL" id="RDH42941.1"/>
    </source>
</evidence>
<protein>
    <submittedName>
        <fullName evidence="1">Competence protein ComFB</fullName>
    </submittedName>
</protein>
<comment type="caution">
    <text evidence="1">The sequence shown here is derived from an EMBL/GenBank/DDBJ whole genome shotgun (WGS) entry which is preliminary data.</text>
</comment>
<sequence>MNACVEVTSMALQEEFHNYYETMVIEYITQEYRGQAEIDEMIVDVACVALNHLPPRYIHHDIDMAYYLSPKERKEMEKKVKDAVEDAIQFVYKRRRKEGESERSASAS</sequence>
<gene>
    <name evidence="1" type="ORF">B9G39_05450</name>
</gene>
<proteinExistence type="predicted"/>